<dbReference type="InterPro" id="IPR029058">
    <property type="entry name" value="AB_hydrolase_fold"/>
</dbReference>
<dbReference type="EMBL" id="LR812646">
    <property type="protein sequence ID" value="CAC5430859.1"/>
    <property type="molecule type" value="Genomic_DNA"/>
</dbReference>
<dbReference type="InterPro" id="IPR019363">
    <property type="entry name" value="LDAH"/>
</dbReference>
<dbReference type="GO" id="GO:0005811">
    <property type="term" value="C:lipid droplet"/>
    <property type="evidence" value="ECO:0007669"/>
    <property type="project" value="UniProtKB-SubCell"/>
</dbReference>
<comment type="similarity">
    <text evidence="2">Belongs to the AB hydrolase superfamily. LDAH family.</text>
</comment>
<evidence type="ECO:0000313" key="8">
    <source>
        <dbReference type="Proteomes" id="UP000318821"/>
    </source>
</evidence>
<evidence type="ECO:0000313" key="6">
    <source>
        <dbReference type="EMBL" id="CAC5430859.1"/>
    </source>
</evidence>
<dbReference type="VEuPathDB" id="TriTrypDB:LdCL_260007600"/>
<dbReference type="VEuPathDB" id="TriTrypDB:LDHU3_26.0310"/>
<protein>
    <submittedName>
        <fullName evidence="6">Uncharacterized_conserved_protein_(DUF2305)/Alpha /beta_hydrolase_family_putative/Pfam:PF10230/Pfam:PF12695/P fam:PF12697</fullName>
    </submittedName>
</protein>
<dbReference type="FunFam" id="3.40.50.1820:FF:000773">
    <property type="entry name" value="Uncharacterized_conserved_protein_(DUF2305)/Alpha /beta_hydrolase_family_-_putative"/>
    <property type="match status" value="1"/>
</dbReference>
<reference evidence="6" key="3">
    <citation type="submission" date="2020-06" db="EMBL/GenBank/DDBJ databases">
        <authorList>
            <person name="Camacho E."/>
            <person name="Gonzalez-de la Fuente S."/>
            <person name="Rastrojo A."/>
            <person name="Peiro-Pastor R."/>
            <person name="Solana JC."/>
            <person name="Tabera L."/>
            <person name="Gamarro F."/>
            <person name="Carrasco-Ramiro F."/>
            <person name="Requena JM."/>
            <person name="Aguado B."/>
        </authorList>
    </citation>
    <scope>NUCLEOTIDE SEQUENCE</scope>
</reference>
<dbReference type="AlphaFoldDB" id="A0A504XT38"/>
<dbReference type="Proteomes" id="UP000601710">
    <property type="component" value="Chromosome 26"/>
</dbReference>
<organism evidence="7 8">
    <name type="scientific">Leishmania donovani</name>
    <dbReference type="NCBI Taxonomy" id="5661"/>
    <lineage>
        <taxon>Eukaryota</taxon>
        <taxon>Discoba</taxon>
        <taxon>Euglenozoa</taxon>
        <taxon>Kinetoplastea</taxon>
        <taxon>Metakinetoplastina</taxon>
        <taxon>Trypanosomatida</taxon>
        <taxon>Trypanosomatidae</taxon>
        <taxon>Leishmaniinae</taxon>
        <taxon>Leishmania</taxon>
    </lineage>
</organism>
<dbReference type="SUPFAM" id="SSF53474">
    <property type="entry name" value="alpha/beta-Hydrolases"/>
    <property type="match status" value="1"/>
</dbReference>
<reference evidence="7" key="1">
    <citation type="submission" date="2019-02" db="EMBL/GenBank/DDBJ databases">
        <title>FDA dAtabase for Regulatory Grade micrObial Sequences (FDA-ARGOS): Supporting development and validation of Infectious Disease Dx tests.</title>
        <authorList>
            <person name="Duncan R."/>
            <person name="Fisher C."/>
            <person name="Tallon L.J."/>
            <person name="Sadzewicz L."/>
            <person name="Sengamalay N."/>
            <person name="Ott S."/>
            <person name="Godinez A."/>
            <person name="Nagaraj S."/>
            <person name="Nadendla S."/>
            <person name="Sichtig H."/>
        </authorList>
    </citation>
    <scope>NUCLEOTIDE SEQUENCE</scope>
    <source>
        <strain evidence="7">FDAARGOS_360</strain>
    </source>
</reference>
<dbReference type="PANTHER" id="PTHR13390">
    <property type="entry name" value="LIPASE"/>
    <property type="match status" value="1"/>
</dbReference>
<dbReference type="PANTHER" id="PTHR13390:SF0">
    <property type="entry name" value="LIPID DROPLET-ASSOCIATED HYDROLASE"/>
    <property type="match status" value="1"/>
</dbReference>
<dbReference type="GO" id="GO:0019915">
    <property type="term" value="P:lipid storage"/>
    <property type="evidence" value="ECO:0007669"/>
    <property type="project" value="InterPro"/>
</dbReference>
<dbReference type="EMBL" id="RHLD01000018">
    <property type="protein sequence ID" value="TPP51921.1"/>
    <property type="molecule type" value="Genomic_DNA"/>
</dbReference>
<reference evidence="8" key="2">
    <citation type="submission" date="2019-02" db="EMBL/GenBank/DDBJ databases">
        <title>FDA dAtabase for Regulatory Grade micrObial Sequences (FDA-ARGOS): Supporting development and validation of Infectious Disease Dx tests.</title>
        <authorList>
            <person name="Duncan R."/>
            <person name="Fisher C."/>
            <person name="Tallon L."/>
            <person name="Sadzewicz L."/>
            <person name="Sengamalay N."/>
            <person name="Ott S."/>
            <person name="Godinez A."/>
            <person name="Nagaraj S."/>
            <person name="Vavikolanu K."/>
            <person name="Vyas G."/>
            <person name="Nadendla S."/>
            <person name="Aluvathingal J."/>
            <person name="Sichtig H."/>
        </authorList>
    </citation>
    <scope>NUCLEOTIDE SEQUENCE [LARGE SCALE GENOMIC DNA]</scope>
    <source>
        <strain evidence="8">FDAARGOS_360</strain>
    </source>
</reference>
<evidence type="ECO:0000256" key="1">
    <source>
        <dbReference type="ARBA" id="ARBA00004502"/>
    </source>
</evidence>
<evidence type="ECO:0000313" key="7">
    <source>
        <dbReference type="EMBL" id="TPP51921.1"/>
    </source>
</evidence>
<accession>A0A504XT38</accession>
<keyword evidence="5" id="KW-0472">Membrane</keyword>
<name>A0A504XT38_LEIDO</name>
<dbReference type="Proteomes" id="UP000318821">
    <property type="component" value="Unassembled WGS sequence"/>
</dbReference>
<comment type="subcellular location">
    <subcellularLocation>
        <location evidence="1">Lipid droplet</location>
    </subcellularLocation>
</comment>
<evidence type="ECO:0000256" key="2">
    <source>
        <dbReference type="ARBA" id="ARBA00008300"/>
    </source>
</evidence>
<dbReference type="VEuPathDB" id="TriTrypDB:LdBPK_260210.1"/>
<keyword evidence="5" id="KW-0812">Transmembrane</keyword>
<feature type="transmembrane region" description="Helical" evidence="5">
    <location>
        <begin position="172"/>
        <end position="194"/>
    </location>
</feature>
<dbReference type="Gene3D" id="3.40.50.1820">
    <property type="entry name" value="alpha/beta hydrolase"/>
    <property type="match status" value="1"/>
</dbReference>
<proteinExistence type="inferred from homology"/>
<dbReference type="Pfam" id="PF10230">
    <property type="entry name" value="LIDHydrolase"/>
    <property type="match status" value="1"/>
</dbReference>
<evidence type="ECO:0000256" key="4">
    <source>
        <dbReference type="ARBA" id="ARBA00022801"/>
    </source>
</evidence>
<keyword evidence="5" id="KW-1133">Transmembrane helix</keyword>
<keyword evidence="3" id="KW-0551">Lipid droplet</keyword>
<keyword evidence="4 6" id="KW-0378">Hydrolase</keyword>
<sequence length="314" mass="34828">MSSPNTIVAWRAPVAGGAVVDVLQSSSNLLQYLSTEESSNDGRRLPSSHRKLLVFFPGNPGLVQFYEPLCAFLETNKFDVLVMGYAGHSLTELNEGRVFSLADQVDIAESFVATLMNKNAERKYNGNIYAAGHSVGGFVALQMVARYSTIKKCFGLCPVMSHMRDSPNGRRLFYLSSTLAQWCLAMLAVLLELLPYKLRLLLITTSEPSLSLALAETLAHHLHRWCLTNSLYMAMTEFRMLLQPDAALLRCVQERLILYYVKKDGWAPLSFAEEIGGVCPRLGACVIEEDAGVPHAWCLNHSETVARNAILKHC</sequence>
<evidence type="ECO:0000256" key="5">
    <source>
        <dbReference type="SAM" id="Phobius"/>
    </source>
</evidence>
<gene>
    <name evidence="7" type="ORF">CGC20_4690</name>
    <name evidence="6" type="ORF">LDHU3_26.0310</name>
</gene>
<dbReference type="GO" id="GO:0016298">
    <property type="term" value="F:lipase activity"/>
    <property type="evidence" value="ECO:0007669"/>
    <property type="project" value="InterPro"/>
</dbReference>
<evidence type="ECO:0000256" key="3">
    <source>
        <dbReference type="ARBA" id="ARBA00022677"/>
    </source>
</evidence>